<feature type="transmembrane region" description="Helical" evidence="10">
    <location>
        <begin position="394"/>
        <end position="417"/>
    </location>
</feature>
<sequence length="423" mass="43683">MIFGAERFVFRPKSESRQEPIRVAESLTASPPSGARKPMLVTLMVASALSPLAINIFIPSMASIAGDLGTDGATAGLGLSLYLVAVTLVQLIAGPLSDRYGRRPIILGGLALFILGTVFCLFAETIGLFLVGRVIQAASATGIALSRAVVRDVYSRERSAAMIGYVTMGLAVAPMIGPAIGGIMDSAFGWESVFWLLLMLGLVTIGLVAIDLKETHPALGSPMSQQIGNYGKLLRERVFWIYLGIGSFVTAAFFGFLGGATFVSVELLHLTPAQYGLWFILCPLGYAIGNFITGQVSERAGIKRMMVIGAAVSTLSTALLGLVVLLDWLAPITLFGPMILLGLGNGLALPSATAGGVSVRLDAAGAAAGLLGAGQIGLGAVASSLAAHIATGPFATLGLSAIMLGSTLIALVLALAAPRLRQN</sequence>
<keyword evidence="13" id="KW-1185">Reference proteome</keyword>
<dbReference type="Proteomes" id="UP000192656">
    <property type="component" value="Unassembled WGS sequence"/>
</dbReference>
<keyword evidence="10" id="KW-0997">Cell inner membrane</keyword>
<proteinExistence type="inferred from homology"/>
<evidence type="ECO:0000256" key="3">
    <source>
        <dbReference type="ARBA" id="ARBA00006236"/>
    </source>
</evidence>
<dbReference type="PANTHER" id="PTHR43124:SF3">
    <property type="entry name" value="CHLORAMPHENICOL EFFLUX PUMP RV0191"/>
    <property type="match status" value="1"/>
</dbReference>
<feature type="domain" description="Major facilitator superfamily (MFS) profile" evidence="11">
    <location>
        <begin position="39"/>
        <end position="423"/>
    </location>
</feature>
<dbReference type="CDD" id="cd17320">
    <property type="entry name" value="MFS_MdfA_MDR_like"/>
    <property type="match status" value="1"/>
</dbReference>
<keyword evidence="9 10" id="KW-0472">Membrane</keyword>
<gene>
    <name evidence="12" type="ORF">SAMN06297251_109104</name>
</gene>
<comment type="subcellular location">
    <subcellularLocation>
        <location evidence="10">Cell inner membrane</location>
        <topology evidence="10">Multi-pass membrane protein</topology>
    </subcellularLocation>
    <subcellularLocation>
        <location evidence="2">Cell membrane</location>
        <topology evidence="2">Multi-pass membrane protein</topology>
    </subcellularLocation>
</comment>
<evidence type="ECO:0000256" key="10">
    <source>
        <dbReference type="RuleBase" id="RU365088"/>
    </source>
</evidence>
<evidence type="ECO:0000256" key="2">
    <source>
        <dbReference type="ARBA" id="ARBA00004651"/>
    </source>
</evidence>
<name>A0A1W2CD69_9HYPH</name>
<keyword evidence="7 10" id="KW-0812">Transmembrane</keyword>
<dbReference type="PRINTS" id="PR01035">
    <property type="entry name" value="TCRTETA"/>
</dbReference>
<dbReference type="NCBIfam" id="TIGR00710">
    <property type="entry name" value="efflux_Bcr_CflA"/>
    <property type="match status" value="1"/>
</dbReference>
<dbReference type="STRING" id="937218.SAMN06297251_109104"/>
<feature type="transmembrane region" description="Helical" evidence="10">
    <location>
        <begin position="305"/>
        <end position="326"/>
    </location>
</feature>
<keyword evidence="8 10" id="KW-1133">Transmembrane helix</keyword>
<dbReference type="GO" id="GO:0042910">
    <property type="term" value="F:xenobiotic transmembrane transporter activity"/>
    <property type="evidence" value="ECO:0007669"/>
    <property type="project" value="InterPro"/>
</dbReference>
<dbReference type="InterPro" id="IPR004812">
    <property type="entry name" value="Efflux_drug-R_Bcr/CmlA"/>
</dbReference>
<evidence type="ECO:0000313" key="12">
    <source>
        <dbReference type="EMBL" id="SMC83091.1"/>
    </source>
</evidence>
<dbReference type="InterPro" id="IPR036259">
    <property type="entry name" value="MFS_trans_sf"/>
</dbReference>
<dbReference type="InterPro" id="IPR001958">
    <property type="entry name" value="Tet-R_TetA/multi-R_MdtG-like"/>
</dbReference>
<feature type="transmembrane region" description="Helical" evidence="10">
    <location>
        <begin position="193"/>
        <end position="212"/>
    </location>
</feature>
<evidence type="ECO:0000256" key="6">
    <source>
        <dbReference type="ARBA" id="ARBA00022475"/>
    </source>
</evidence>
<evidence type="ECO:0000313" key="13">
    <source>
        <dbReference type="Proteomes" id="UP000192656"/>
    </source>
</evidence>
<comment type="similarity">
    <text evidence="4">Belongs to the major facilitator superfamily. TCR/Tet family.</text>
</comment>
<feature type="transmembrane region" description="Helical" evidence="10">
    <location>
        <begin position="239"/>
        <end position="263"/>
    </location>
</feature>
<organism evidence="12 13">
    <name type="scientific">Fulvimarina manganoxydans</name>
    <dbReference type="NCBI Taxonomy" id="937218"/>
    <lineage>
        <taxon>Bacteria</taxon>
        <taxon>Pseudomonadati</taxon>
        <taxon>Pseudomonadota</taxon>
        <taxon>Alphaproteobacteria</taxon>
        <taxon>Hyphomicrobiales</taxon>
        <taxon>Aurantimonadaceae</taxon>
        <taxon>Fulvimarina</taxon>
    </lineage>
</organism>
<evidence type="ECO:0000256" key="5">
    <source>
        <dbReference type="ARBA" id="ARBA00022448"/>
    </source>
</evidence>
<dbReference type="InterPro" id="IPR020846">
    <property type="entry name" value="MFS_dom"/>
</dbReference>
<feature type="transmembrane region" description="Helical" evidence="10">
    <location>
        <begin position="361"/>
        <end position="382"/>
    </location>
</feature>
<dbReference type="GO" id="GO:0005886">
    <property type="term" value="C:plasma membrane"/>
    <property type="evidence" value="ECO:0007669"/>
    <property type="project" value="UniProtKB-SubCell"/>
</dbReference>
<dbReference type="InterPro" id="IPR005829">
    <property type="entry name" value="Sugar_transporter_CS"/>
</dbReference>
<evidence type="ECO:0000256" key="7">
    <source>
        <dbReference type="ARBA" id="ARBA00022692"/>
    </source>
</evidence>
<evidence type="ECO:0000259" key="11">
    <source>
        <dbReference type="PROSITE" id="PS50850"/>
    </source>
</evidence>
<dbReference type="PROSITE" id="PS50850">
    <property type="entry name" value="MFS"/>
    <property type="match status" value="1"/>
</dbReference>
<evidence type="ECO:0000256" key="8">
    <source>
        <dbReference type="ARBA" id="ARBA00022989"/>
    </source>
</evidence>
<evidence type="ECO:0000256" key="4">
    <source>
        <dbReference type="ARBA" id="ARBA00007520"/>
    </source>
</evidence>
<comment type="similarity">
    <text evidence="3 10">Belongs to the major facilitator superfamily. Bcr/CmlA family.</text>
</comment>
<dbReference type="PROSITE" id="PS00216">
    <property type="entry name" value="SUGAR_TRANSPORT_1"/>
    <property type="match status" value="1"/>
</dbReference>
<feature type="transmembrane region" description="Helical" evidence="10">
    <location>
        <begin position="275"/>
        <end position="293"/>
    </location>
</feature>
<dbReference type="SUPFAM" id="SSF103473">
    <property type="entry name" value="MFS general substrate transporter"/>
    <property type="match status" value="1"/>
</dbReference>
<dbReference type="Gene3D" id="1.20.1720.10">
    <property type="entry name" value="Multidrug resistance protein D"/>
    <property type="match status" value="1"/>
</dbReference>
<keyword evidence="5 10" id="KW-0813">Transport</keyword>
<evidence type="ECO:0000256" key="9">
    <source>
        <dbReference type="ARBA" id="ARBA00023136"/>
    </source>
</evidence>
<feature type="transmembrane region" description="Helical" evidence="10">
    <location>
        <begin position="162"/>
        <end position="181"/>
    </location>
</feature>
<evidence type="ECO:0000256" key="1">
    <source>
        <dbReference type="ARBA" id="ARBA00003279"/>
    </source>
</evidence>
<reference evidence="12 13" key="1">
    <citation type="submission" date="2017-04" db="EMBL/GenBank/DDBJ databases">
        <authorList>
            <person name="Afonso C.L."/>
            <person name="Miller P.J."/>
            <person name="Scott M.A."/>
            <person name="Spackman E."/>
            <person name="Goraichik I."/>
            <person name="Dimitrov K.M."/>
            <person name="Suarez D.L."/>
            <person name="Swayne D.E."/>
        </authorList>
    </citation>
    <scope>NUCLEOTIDE SEQUENCE [LARGE SCALE GENOMIC DNA]</scope>
    <source>
        <strain evidence="12 13">CGMCC 1.10972</strain>
    </source>
</reference>
<accession>A0A1W2CD69</accession>
<dbReference type="GO" id="GO:1990961">
    <property type="term" value="P:xenobiotic detoxification by transmembrane export across the plasma membrane"/>
    <property type="evidence" value="ECO:0007669"/>
    <property type="project" value="InterPro"/>
</dbReference>
<comment type="caution">
    <text evidence="10">Lacks conserved residue(s) required for the propagation of feature annotation.</text>
</comment>
<feature type="transmembrane region" description="Helical" evidence="10">
    <location>
        <begin position="105"/>
        <end position="124"/>
    </location>
</feature>
<comment type="function">
    <text evidence="1">Resistance to tetracycline by an active tetracycline efflux. This is an energy-dependent process that decreases the accumulation of the antibiotic in whole cells. This protein functions as a metal-tetracycline/H(+) antiporter.</text>
</comment>
<feature type="transmembrane region" description="Helical" evidence="10">
    <location>
        <begin position="73"/>
        <end position="93"/>
    </location>
</feature>
<dbReference type="Pfam" id="PF07690">
    <property type="entry name" value="MFS_1"/>
    <property type="match status" value="1"/>
</dbReference>
<dbReference type="AlphaFoldDB" id="A0A1W2CD69"/>
<dbReference type="EMBL" id="FWXR01000009">
    <property type="protein sequence ID" value="SMC83091.1"/>
    <property type="molecule type" value="Genomic_DNA"/>
</dbReference>
<keyword evidence="6" id="KW-1003">Cell membrane</keyword>
<dbReference type="InterPro" id="IPR011701">
    <property type="entry name" value="MFS"/>
</dbReference>
<dbReference type="PANTHER" id="PTHR43124">
    <property type="entry name" value="PURINE EFFLUX PUMP PBUE"/>
    <property type="match status" value="1"/>
</dbReference>
<dbReference type="InterPro" id="IPR050189">
    <property type="entry name" value="MFS_Efflux_Transporters"/>
</dbReference>
<protein>
    <recommendedName>
        <fullName evidence="10">Bcr/CflA family efflux transporter</fullName>
    </recommendedName>
</protein>
<feature type="transmembrane region" description="Helical" evidence="10">
    <location>
        <begin position="40"/>
        <end position="61"/>
    </location>
</feature>